<dbReference type="EMBL" id="BSYO01000012">
    <property type="protein sequence ID" value="GMH12398.1"/>
    <property type="molecule type" value="Genomic_DNA"/>
</dbReference>
<keyword evidence="1" id="KW-0472">Membrane</keyword>
<protein>
    <recommendedName>
        <fullName evidence="4">Transmembrane protein</fullName>
    </recommendedName>
</protein>
<evidence type="ECO:0000313" key="2">
    <source>
        <dbReference type="EMBL" id="GMH12398.1"/>
    </source>
</evidence>
<reference evidence="2" key="1">
    <citation type="submission" date="2023-05" db="EMBL/GenBank/DDBJ databases">
        <title>Nepenthes gracilis genome sequencing.</title>
        <authorList>
            <person name="Fukushima K."/>
        </authorList>
    </citation>
    <scope>NUCLEOTIDE SEQUENCE</scope>
    <source>
        <strain evidence="2">SING2019-196</strain>
    </source>
</reference>
<evidence type="ECO:0000256" key="1">
    <source>
        <dbReference type="SAM" id="Phobius"/>
    </source>
</evidence>
<name>A0AAD3SJM4_NEPGR</name>
<feature type="transmembrane region" description="Helical" evidence="1">
    <location>
        <begin position="85"/>
        <end position="107"/>
    </location>
</feature>
<proteinExistence type="predicted"/>
<organism evidence="2 3">
    <name type="scientific">Nepenthes gracilis</name>
    <name type="common">Slender pitcher plant</name>
    <dbReference type="NCBI Taxonomy" id="150966"/>
    <lineage>
        <taxon>Eukaryota</taxon>
        <taxon>Viridiplantae</taxon>
        <taxon>Streptophyta</taxon>
        <taxon>Embryophyta</taxon>
        <taxon>Tracheophyta</taxon>
        <taxon>Spermatophyta</taxon>
        <taxon>Magnoliopsida</taxon>
        <taxon>eudicotyledons</taxon>
        <taxon>Gunneridae</taxon>
        <taxon>Pentapetalae</taxon>
        <taxon>Caryophyllales</taxon>
        <taxon>Nepenthaceae</taxon>
        <taxon>Nepenthes</taxon>
    </lineage>
</organism>
<evidence type="ECO:0008006" key="4">
    <source>
        <dbReference type="Google" id="ProtNLM"/>
    </source>
</evidence>
<gene>
    <name evidence="2" type="ORF">Nepgr_014239</name>
</gene>
<keyword evidence="1" id="KW-1133">Transmembrane helix</keyword>
<sequence>MEPADTTRRIGRLSGYGRPAALLLTLLAVISPLYIDQRRAAIRQESEGQPLNFVSFPPLLLVVLIMAIAFSCYIGQNYWRFDPYWIHRVGGSSGGIATILMILVLILSCKASIRIC</sequence>
<dbReference type="Proteomes" id="UP001279734">
    <property type="component" value="Unassembled WGS sequence"/>
</dbReference>
<dbReference type="AlphaFoldDB" id="A0AAD3SJM4"/>
<feature type="transmembrane region" description="Helical" evidence="1">
    <location>
        <begin position="16"/>
        <end position="35"/>
    </location>
</feature>
<comment type="caution">
    <text evidence="2">The sequence shown here is derived from an EMBL/GenBank/DDBJ whole genome shotgun (WGS) entry which is preliminary data.</text>
</comment>
<dbReference type="PANTHER" id="PTHR35758">
    <property type="entry name" value="TRANSMEMBRANE PROTEIN"/>
    <property type="match status" value="1"/>
</dbReference>
<keyword evidence="1" id="KW-0812">Transmembrane</keyword>
<accession>A0AAD3SJM4</accession>
<dbReference type="PANTHER" id="PTHR35758:SF2">
    <property type="entry name" value="TRANSMEMBRANE PROTEIN"/>
    <property type="match status" value="1"/>
</dbReference>
<feature type="transmembrane region" description="Helical" evidence="1">
    <location>
        <begin position="56"/>
        <end position="79"/>
    </location>
</feature>
<evidence type="ECO:0000313" key="3">
    <source>
        <dbReference type="Proteomes" id="UP001279734"/>
    </source>
</evidence>
<keyword evidence="3" id="KW-1185">Reference proteome</keyword>